<dbReference type="Proteomes" id="UP000242687">
    <property type="component" value="Unassembled WGS sequence"/>
</dbReference>
<dbReference type="AlphaFoldDB" id="A0A2H9VNL1"/>
<protein>
    <submittedName>
        <fullName evidence="1">Uncharacterized protein</fullName>
    </submittedName>
</protein>
<sequence length="157" mass="17675">MLPSLFKLLTRPRYAGLPSLRLRRKEGLGSCLKKSLLFTQQRGARGESLCKVLTRSRYAGLPSLRLRRKVGLGLLFKNPPSLLRKEGQGVSRQAYILKADYLNTPQINSAKLLTSTKSSVIFCVLTCESVQINFLINPQFFNLFKPSFTNRPCVVIT</sequence>
<organism evidence="1 2">
    <name type="scientific">Mucilaginibacter auburnensis</name>
    <dbReference type="NCBI Taxonomy" id="1457233"/>
    <lineage>
        <taxon>Bacteria</taxon>
        <taxon>Pseudomonadati</taxon>
        <taxon>Bacteroidota</taxon>
        <taxon>Sphingobacteriia</taxon>
        <taxon>Sphingobacteriales</taxon>
        <taxon>Sphingobacteriaceae</taxon>
        <taxon>Mucilaginibacter</taxon>
    </lineage>
</organism>
<evidence type="ECO:0000313" key="2">
    <source>
        <dbReference type="Proteomes" id="UP000242687"/>
    </source>
</evidence>
<proteinExistence type="predicted"/>
<comment type="caution">
    <text evidence="1">The sequence shown here is derived from an EMBL/GenBank/DDBJ whole genome shotgun (WGS) entry which is preliminary data.</text>
</comment>
<gene>
    <name evidence="1" type="ORF">CLV57_3063</name>
</gene>
<name>A0A2H9VNL1_9SPHI</name>
<keyword evidence="2" id="KW-1185">Reference proteome</keyword>
<evidence type="ECO:0000313" key="1">
    <source>
        <dbReference type="EMBL" id="PJJ79924.1"/>
    </source>
</evidence>
<dbReference type="EMBL" id="PGFJ01000002">
    <property type="protein sequence ID" value="PJJ79924.1"/>
    <property type="molecule type" value="Genomic_DNA"/>
</dbReference>
<accession>A0A2H9VNL1</accession>
<reference evidence="1 2" key="1">
    <citation type="submission" date="2017-11" db="EMBL/GenBank/DDBJ databases">
        <title>Genomic Encyclopedia of Archaeal and Bacterial Type Strains, Phase II (KMG-II): From Individual Species to Whole Genera.</title>
        <authorList>
            <person name="Goeker M."/>
        </authorList>
    </citation>
    <scope>NUCLEOTIDE SEQUENCE [LARGE SCALE GENOMIC DNA]</scope>
    <source>
        <strain evidence="1 2">DSM 28175</strain>
    </source>
</reference>